<dbReference type="PANTHER" id="PTHR22916:SF3">
    <property type="entry name" value="UDP-GLCNAC:BETAGAL BETA-1,3-N-ACETYLGLUCOSAMINYLTRANSFERASE-LIKE PROTEIN 1"/>
    <property type="match status" value="1"/>
</dbReference>
<reference evidence="3" key="1">
    <citation type="journal article" date="2019" name="Int. J. Syst. Evol. Microbiol.">
        <title>The Global Catalogue of Microorganisms (GCM) 10K type strain sequencing project: providing services to taxonomists for standard genome sequencing and annotation.</title>
        <authorList>
            <consortium name="The Broad Institute Genomics Platform"/>
            <consortium name="The Broad Institute Genome Sequencing Center for Infectious Disease"/>
            <person name="Wu L."/>
            <person name="Ma J."/>
        </authorList>
    </citation>
    <scope>NUCLEOTIDE SEQUENCE [LARGE SCALE GENOMIC DNA]</scope>
    <source>
        <strain evidence="3">CCM 8903</strain>
    </source>
</reference>
<dbReference type="Proteomes" id="UP001597252">
    <property type="component" value="Unassembled WGS sequence"/>
</dbReference>
<dbReference type="Pfam" id="PF00535">
    <property type="entry name" value="Glycos_transf_2"/>
    <property type="match status" value="1"/>
</dbReference>
<keyword evidence="2" id="KW-0808">Transferase</keyword>
<accession>A0ABW4E590</accession>
<dbReference type="SUPFAM" id="SSF53448">
    <property type="entry name" value="Nucleotide-diphospho-sugar transferases"/>
    <property type="match status" value="1"/>
</dbReference>
<evidence type="ECO:0000259" key="1">
    <source>
        <dbReference type="Pfam" id="PF00535"/>
    </source>
</evidence>
<evidence type="ECO:0000313" key="3">
    <source>
        <dbReference type="Proteomes" id="UP001597252"/>
    </source>
</evidence>
<dbReference type="RefSeq" id="WP_125749585.1">
    <property type="nucleotide sequence ID" value="NZ_JBHTON010000004.1"/>
</dbReference>
<dbReference type="EC" id="2.4.-.-" evidence="2"/>
<dbReference type="GO" id="GO:0016757">
    <property type="term" value="F:glycosyltransferase activity"/>
    <property type="evidence" value="ECO:0007669"/>
    <property type="project" value="UniProtKB-KW"/>
</dbReference>
<proteinExistence type="predicted"/>
<feature type="domain" description="Glycosyltransferase 2-like" evidence="1">
    <location>
        <begin position="10"/>
        <end position="125"/>
    </location>
</feature>
<dbReference type="InterPro" id="IPR001173">
    <property type="entry name" value="Glyco_trans_2-like"/>
</dbReference>
<keyword evidence="3" id="KW-1185">Reference proteome</keyword>
<gene>
    <name evidence="2" type="ORF">ACFQ5J_01855</name>
</gene>
<comment type="caution">
    <text evidence="2">The sequence shown here is derived from an EMBL/GenBank/DDBJ whole genome shotgun (WGS) entry which is preliminary data.</text>
</comment>
<dbReference type="PANTHER" id="PTHR22916">
    <property type="entry name" value="GLYCOSYLTRANSFERASE"/>
    <property type="match status" value="1"/>
</dbReference>
<organism evidence="2 3">
    <name type="scientific">Lacticaseibacillus baoqingensis</name>
    <dbReference type="NCBI Taxonomy" id="2486013"/>
    <lineage>
        <taxon>Bacteria</taxon>
        <taxon>Bacillati</taxon>
        <taxon>Bacillota</taxon>
        <taxon>Bacilli</taxon>
        <taxon>Lactobacillales</taxon>
        <taxon>Lactobacillaceae</taxon>
        <taxon>Lacticaseibacillus</taxon>
    </lineage>
</organism>
<protein>
    <submittedName>
        <fullName evidence="2">Glycosyltransferase</fullName>
        <ecNumber evidence="2">2.4.-.-</ecNumber>
    </submittedName>
</protein>
<evidence type="ECO:0000313" key="2">
    <source>
        <dbReference type="EMBL" id="MFD1483994.1"/>
    </source>
</evidence>
<dbReference type="InterPro" id="IPR029044">
    <property type="entry name" value="Nucleotide-diphossugar_trans"/>
</dbReference>
<dbReference type="EMBL" id="JBHTON010000004">
    <property type="protein sequence ID" value="MFD1483994.1"/>
    <property type="molecule type" value="Genomic_DNA"/>
</dbReference>
<keyword evidence="2" id="KW-0328">Glycosyltransferase</keyword>
<sequence>MTSSTALKICVLLSTYNGEHYLAEQVHSILTQTGRGTAFTVQIYIRDDGSSDNTLKIIQQLTNDHPDTVFLLTDDLGNAGVRASFLQLVKHAPNDAALYFLADQDDVWEPNKVQVFLEYYAQTTQALPIGLYSDLWVADQNAQVTGQKMSQVAHWQQLTIDYEFLSFNYRITGAAFAFNARAKELLALISIAEINASNMHDSFFALTIAACGQLIGIADPLVRYRQHAHNVVGAAGHHKTWREHWQSAFAFPGQKIFNNVLLNEFLHRQHLRLRTAHETAVMADYLAYYHAAHCWQRWQAALMIKAHISQPHPWLNVAKLMVTNVTKPYQLPQN</sequence>
<dbReference type="Gene3D" id="3.90.550.10">
    <property type="entry name" value="Spore Coat Polysaccharide Biosynthesis Protein SpsA, Chain A"/>
    <property type="match status" value="1"/>
</dbReference>
<name>A0ABW4E590_9LACO</name>